<evidence type="ECO:0000313" key="3">
    <source>
        <dbReference type="EMBL" id="KAF1964064.1"/>
    </source>
</evidence>
<name>A0A6A5UHF2_9PLEO</name>
<dbReference type="InterPro" id="IPR001138">
    <property type="entry name" value="Zn2Cys6_DnaBD"/>
</dbReference>
<dbReference type="EMBL" id="ML976812">
    <property type="protein sequence ID" value="KAF1964064.1"/>
    <property type="molecule type" value="Genomic_DNA"/>
</dbReference>
<evidence type="ECO:0000313" key="4">
    <source>
        <dbReference type="Proteomes" id="UP000800036"/>
    </source>
</evidence>
<dbReference type="GO" id="GO:0008270">
    <property type="term" value="F:zinc ion binding"/>
    <property type="evidence" value="ECO:0007669"/>
    <property type="project" value="InterPro"/>
</dbReference>
<dbReference type="InterPro" id="IPR036864">
    <property type="entry name" value="Zn2-C6_fun-type_DNA-bd_sf"/>
</dbReference>
<dbReference type="Pfam" id="PF00172">
    <property type="entry name" value="Zn_clus"/>
    <property type="match status" value="1"/>
</dbReference>
<dbReference type="SUPFAM" id="SSF57701">
    <property type="entry name" value="Zn2/Cys6 DNA-binding domain"/>
    <property type="match status" value="1"/>
</dbReference>
<dbReference type="SMART" id="SM00066">
    <property type="entry name" value="GAL4"/>
    <property type="match status" value="1"/>
</dbReference>
<keyword evidence="4" id="KW-1185">Reference proteome</keyword>
<dbReference type="PROSITE" id="PS50048">
    <property type="entry name" value="ZN2_CY6_FUNGAL_2"/>
    <property type="match status" value="1"/>
</dbReference>
<dbReference type="PANTHER" id="PTHR38791">
    <property type="entry name" value="ZN(II)2CYS6 TRANSCRIPTION FACTOR (EUROFUNG)-RELATED-RELATED"/>
    <property type="match status" value="1"/>
</dbReference>
<keyword evidence="1" id="KW-0539">Nucleus</keyword>
<evidence type="ECO:0000256" key="1">
    <source>
        <dbReference type="ARBA" id="ARBA00023242"/>
    </source>
</evidence>
<gene>
    <name evidence="3" type="ORF">BU23DRAFT_547988</name>
</gene>
<dbReference type="CDD" id="cd00067">
    <property type="entry name" value="GAL4"/>
    <property type="match status" value="1"/>
</dbReference>
<accession>A0A6A5UHF2</accession>
<dbReference type="InterPro" id="IPR053175">
    <property type="entry name" value="DHMBA_Reg_Transcription_Factor"/>
</dbReference>
<reference evidence="3" key="1">
    <citation type="journal article" date="2020" name="Stud. Mycol.">
        <title>101 Dothideomycetes genomes: a test case for predicting lifestyles and emergence of pathogens.</title>
        <authorList>
            <person name="Haridas S."/>
            <person name="Albert R."/>
            <person name="Binder M."/>
            <person name="Bloem J."/>
            <person name="Labutti K."/>
            <person name="Salamov A."/>
            <person name="Andreopoulos B."/>
            <person name="Baker S."/>
            <person name="Barry K."/>
            <person name="Bills G."/>
            <person name="Bluhm B."/>
            <person name="Cannon C."/>
            <person name="Castanera R."/>
            <person name="Culley D."/>
            <person name="Daum C."/>
            <person name="Ezra D."/>
            <person name="Gonzalez J."/>
            <person name="Henrissat B."/>
            <person name="Kuo A."/>
            <person name="Liang C."/>
            <person name="Lipzen A."/>
            <person name="Lutzoni F."/>
            <person name="Magnuson J."/>
            <person name="Mondo S."/>
            <person name="Nolan M."/>
            <person name="Ohm R."/>
            <person name="Pangilinan J."/>
            <person name="Park H.-J."/>
            <person name="Ramirez L."/>
            <person name="Alfaro M."/>
            <person name="Sun H."/>
            <person name="Tritt A."/>
            <person name="Yoshinaga Y."/>
            <person name="Zwiers L.-H."/>
            <person name="Turgeon B."/>
            <person name="Goodwin S."/>
            <person name="Spatafora J."/>
            <person name="Crous P."/>
            <person name="Grigoriev I."/>
        </authorList>
    </citation>
    <scope>NUCLEOTIDE SEQUENCE</scope>
    <source>
        <strain evidence="3">CBS 107.79</strain>
    </source>
</reference>
<dbReference type="PROSITE" id="PS00463">
    <property type="entry name" value="ZN2_CY6_FUNGAL_1"/>
    <property type="match status" value="1"/>
</dbReference>
<feature type="domain" description="Zn(2)-C6 fungal-type" evidence="2">
    <location>
        <begin position="9"/>
        <end position="37"/>
    </location>
</feature>
<organism evidence="3 4">
    <name type="scientific">Bimuria novae-zelandiae CBS 107.79</name>
    <dbReference type="NCBI Taxonomy" id="1447943"/>
    <lineage>
        <taxon>Eukaryota</taxon>
        <taxon>Fungi</taxon>
        <taxon>Dikarya</taxon>
        <taxon>Ascomycota</taxon>
        <taxon>Pezizomycotina</taxon>
        <taxon>Dothideomycetes</taxon>
        <taxon>Pleosporomycetidae</taxon>
        <taxon>Pleosporales</taxon>
        <taxon>Massarineae</taxon>
        <taxon>Didymosphaeriaceae</taxon>
        <taxon>Bimuria</taxon>
    </lineage>
</organism>
<evidence type="ECO:0000259" key="2">
    <source>
        <dbReference type="PROSITE" id="PS50048"/>
    </source>
</evidence>
<dbReference type="Proteomes" id="UP000800036">
    <property type="component" value="Unassembled WGS sequence"/>
</dbReference>
<proteinExistence type="predicted"/>
<dbReference type="PANTHER" id="PTHR38791:SF5">
    <property type="entry name" value="TRANSCRIPTION FACTOR DBAG-RELATED"/>
    <property type="match status" value="1"/>
</dbReference>
<dbReference type="Gene3D" id="4.10.240.10">
    <property type="entry name" value="Zn(2)-C6 fungal-type DNA-binding domain"/>
    <property type="match status" value="1"/>
</dbReference>
<dbReference type="AlphaFoldDB" id="A0A6A5UHF2"/>
<protein>
    <recommendedName>
        <fullName evidence="2">Zn(2)-C6 fungal-type domain-containing protein</fullName>
    </recommendedName>
</protein>
<dbReference type="OrthoDB" id="2991872at2759"/>
<sequence length="545" mass="61083">MVNLGRSWGCSMCKKRRIKCDEQEPGCKRCTKSGLTCPGYDSEKVLKIRFKDETALVTHRAGFGPPRVNSPVPAARFQGVQEDFETKAFNFFILNFATAGRDKVSSRGLWEAVAPTIQDCSASSPVADAATAVGVILFNIWHLHRDGPNALNPAFNRAVRGLRQRLGSGDPINGPEILITILLLQFHENLSAVFGLRPASRMHYNGALALIRSLPIESFSTVASRGLLLNVLNIEVSLAIRECQPVDPELIPWFASLPYTLPTNPAMELSWIGISVANIQHRFERLLQDHPHCTTRQCSHSSEIAALYDNILDYQTASAKWLNNVPEHWPPTKWKPSAVSPDPPILMYQGTCEVYPSVQVASVFNTYRGYQLIINKILSIVQTHSWLEPHIGPQDPRATIQSVVDHMCYSIPFYLGNRVGVQYITDLTTPNAKDIYPAYHNMKDLPIAKEHVLREELHRKHVIAYGAWHSMYPLSMLITLFGKHSGYDCDCITRMIRPGQLAWIESQLFRMMKIYALDRGVGGTPETPEECAQAVRRALRLMVGS</sequence>
<dbReference type="GO" id="GO:0000981">
    <property type="term" value="F:DNA-binding transcription factor activity, RNA polymerase II-specific"/>
    <property type="evidence" value="ECO:0007669"/>
    <property type="project" value="InterPro"/>
</dbReference>